<name>A0ACC3MUL5_9PEZI</name>
<gene>
    <name evidence="1" type="ORF">LTR37_015032</name>
</gene>
<protein>
    <submittedName>
        <fullName evidence="1">Uncharacterized protein</fullName>
    </submittedName>
</protein>
<dbReference type="Proteomes" id="UP001281147">
    <property type="component" value="Unassembled WGS sequence"/>
</dbReference>
<evidence type="ECO:0000313" key="2">
    <source>
        <dbReference type="Proteomes" id="UP001281147"/>
    </source>
</evidence>
<organism evidence="1 2">
    <name type="scientific">Vermiconidia calcicola</name>
    <dbReference type="NCBI Taxonomy" id="1690605"/>
    <lineage>
        <taxon>Eukaryota</taxon>
        <taxon>Fungi</taxon>
        <taxon>Dikarya</taxon>
        <taxon>Ascomycota</taxon>
        <taxon>Pezizomycotina</taxon>
        <taxon>Dothideomycetes</taxon>
        <taxon>Dothideomycetidae</taxon>
        <taxon>Mycosphaerellales</taxon>
        <taxon>Extremaceae</taxon>
        <taxon>Vermiconidia</taxon>
    </lineage>
</organism>
<evidence type="ECO:0000313" key="1">
    <source>
        <dbReference type="EMBL" id="KAK3702200.1"/>
    </source>
</evidence>
<accession>A0ACC3MUL5</accession>
<comment type="caution">
    <text evidence="1">The sequence shown here is derived from an EMBL/GenBank/DDBJ whole genome shotgun (WGS) entry which is preliminary data.</text>
</comment>
<sequence length="188" mass="21325">MTAHSFKEYTSIPGFRQLQRARALSIKDRFAPASTSVSLELVKNKRAPNCKLEVALVTVDSRCETMFEIPEAWLTQTSALLKRDYVNAFKSLNGISFDGFADQDSADAPQKKTVYLPNVYTSHFFDFQRWLRKGRILLTTVSHTPPWVVESSASRLVDANKLAIVLESKDYQKAAMNEFLWTAIPRMA</sequence>
<keyword evidence="2" id="KW-1185">Reference proteome</keyword>
<dbReference type="EMBL" id="JAUTXU010000164">
    <property type="protein sequence ID" value="KAK3702200.1"/>
    <property type="molecule type" value="Genomic_DNA"/>
</dbReference>
<proteinExistence type="predicted"/>
<reference evidence="1" key="1">
    <citation type="submission" date="2023-07" db="EMBL/GenBank/DDBJ databases">
        <title>Black Yeasts Isolated from many extreme environments.</title>
        <authorList>
            <person name="Coleine C."/>
            <person name="Stajich J.E."/>
            <person name="Selbmann L."/>
        </authorList>
    </citation>
    <scope>NUCLEOTIDE SEQUENCE</scope>
    <source>
        <strain evidence="1">CCFEE 5714</strain>
    </source>
</reference>